<proteinExistence type="predicted"/>
<protein>
    <submittedName>
        <fullName evidence="2">NAD(P)/FAD-dependent oxidoreductase</fullName>
    </submittedName>
</protein>
<comment type="caution">
    <text evidence="2">The sequence shown here is derived from an EMBL/GenBank/DDBJ whole genome shotgun (WGS) entry which is preliminary data.</text>
</comment>
<feature type="domain" description="Amine oxidase" evidence="1">
    <location>
        <begin position="18"/>
        <end position="420"/>
    </location>
</feature>
<keyword evidence="3" id="KW-1185">Reference proteome</keyword>
<reference evidence="3" key="1">
    <citation type="journal article" date="2019" name="Int. J. Syst. Evol. Microbiol.">
        <title>The Global Catalogue of Microorganisms (GCM) 10K type strain sequencing project: providing services to taxonomists for standard genome sequencing and annotation.</title>
        <authorList>
            <consortium name="The Broad Institute Genomics Platform"/>
            <consortium name="The Broad Institute Genome Sequencing Center for Infectious Disease"/>
            <person name="Wu L."/>
            <person name="Ma J."/>
        </authorList>
    </citation>
    <scope>NUCLEOTIDE SEQUENCE [LARGE SCALE GENOMIC DNA]</scope>
    <source>
        <strain evidence="3">TBRC 5781</strain>
    </source>
</reference>
<dbReference type="PANTHER" id="PTHR42923">
    <property type="entry name" value="PROTOPORPHYRINOGEN OXIDASE"/>
    <property type="match status" value="1"/>
</dbReference>
<dbReference type="Proteomes" id="UP001595697">
    <property type="component" value="Unassembled WGS sequence"/>
</dbReference>
<dbReference type="Gene3D" id="1.10.405.20">
    <property type="match status" value="1"/>
</dbReference>
<accession>A0ABV8E6M4</accession>
<gene>
    <name evidence="2" type="ORF">ACFOVS_06550</name>
</gene>
<dbReference type="PANTHER" id="PTHR42923:SF17">
    <property type="entry name" value="AMINE OXIDASE DOMAIN-CONTAINING PROTEIN"/>
    <property type="match status" value="1"/>
</dbReference>
<dbReference type="SUPFAM" id="SSF51905">
    <property type="entry name" value="FAD/NAD(P)-binding domain"/>
    <property type="match status" value="1"/>
</dbReference>
<evidence type="ECO:0000313" key="2">
    <source>
        <dbReference type="EMBL" id="MFC3967788.1"/>
    </source>
</evidence>
<name>A0ABV8E6M4_9HYPH</name>
<organism evidence="2 3">
    <name type="scientific">Rhizobium lemnae</name>
    <dbReference type="NCBI Taxonomy" id="1214924"/>
    <lineage>
        <taxon>Bacteria</taxon>
        <taxon>Pseudomonadati</taxon>
        <taxon>Pseudomonadota</taxon>
        <taxon>Alphaproteobacteria</taxon>
        <taxon>Hyphomicrobiales</taxon>
        <taxon>Rhizobiaceae</taxon>
        <taxon>Rhizobium/Agrobacterium group</taxon>
        <taxon>Rhizobium</taxon>
    </lineage>
</organism>
<dbReference type="EMBL" id="JBHSBD010000025">
    <property type="protein sequence ID" value="MFC3967788.1"/>
    <property type="molecule type" value="Genomic_DNA"/>
</dbReference>
<sequence length="447" mass="50013">MVSYTAGNRRIAVIGSGISGLSAAWLASRSNRVVLYEADHRLGGHSNTAIVPTAYGDIPVDTGFIVYNDKNYPNLVALFQHLNVPTIASDMSFAASIDDGRFEYSGTGLKGLLGQRLNIARPRFWRMLTDVLRFYREAEGLLKRPELEGLTLGEYLDRENYSKAFIEDHLLPMGAAIWSMTTIDMRAYPLHAFVRFFVHHGLILLKGRPRWRTVLGGSREYVRRLIADFAGEIRLSTPVARIQRMANGVIVTDKSGHADRFDDVIIATHANDALSMLGDADHLEREILGSFRYTDNVAVLHSDENLMPKRKSVWSSWNYIAGRQAADGAPLCVTYWMNLLQDLDRRQNLFVTLNACREIRKDKIVATYNYTHPLFDLSAMAAQKRIWDLQGRRNTFFCGAHFGSGFHEDGLQAGLAAAEAATGSRRPWQVADESGRIFSTPLLAAAE</sequence>
<evidence type="ECO:0000313" key="3">
    <source>
        <dbReference type="Proteomes" id="UP001595697"/>
    </source>
</evidence>
<dbReference type="InterPro" id="IPR050464">
    <property type="entry name" value="Zeta_carotene_desat/Oxidored"/>
</dbReference>
<evidence type="ECO:0000259" key="1">
    <source>
        <dbReference type="Pfam" id="PF01593"/>
    </source>
</evidence>
<dbReference type="Gene3D" id="3.50.50.60">
    <property type="entry name" value="FAD/NAD(P)-binding domain"/>
    <property type="match status" value="1"/>
</dbReference>
<dbReference type="Gene3D" id="3.30.70.1990">
    <property type="match status" value="1"/>
</dbReference>
<dbReference type="InterPro" id="IPR002937">
    <property type="entry name" value="Amino_oxidase"/>
</dbReference>
<dbReference type="Pfam" id="PF01593">
    <property type="entry name" value="Amino_oxidase"/>
    <property type="match status" value="1"/>
</dbReference>
<dbReference type="InterPro" id="IPR036188">
    <property type="entry name" value="FAD/NAD-bd_sf"/>
</dbReference>
<dbReference type="RefSeq" id="WP_247260316.1">
    <property type="nucleotide sequence ID" value="NZ_JALJQZ010000008.1"/>
</dbReference>